<dbReference type="Proteomes" id="UP000030765">
    <property type="component" value="Unassembled WGS sequence"/>
</dbReference>
<protein>
    <submittedName>
        <fullName evidence="1 2">Uncharacterized protein</fullName>
    </submittedName>
</protein>
<dbReference type="AlphaFoldDB" id="A0A084VA81"/>
<dbReference type="VEuPathDB" id="VectorBase:ASIC000530"/>
<name>A0A084VA81_ANOSI</name>
<dbReference type="EMBL" id="ATLV01002717">
    <property type="status" value="NOT_ANNOTATED_CDS"/>
    <property type="molecule type" value="Genomic_DNA"/>
</dbReference>
<reference evidence="1 3" key="1">
    <citation type="journal article" date="2014" name="BMC Genomics">
        <title>Genome sequence of Anopheles sinensis provides insight into genetics basis of mosquito competence for malaria parasites.</title>
        <authorList>
            <person name="Zhou D."/>
            <person name="Zhang D."/>
            <person name="Ding G."/>
            <person name="Shi L."/>
            <person name="Hou Q."/>
            <person name="Ye Y."/>
            <person name="Xu Y."/>
            <person name="Zhou H."/>
            <person name="Xiong C."/>
            <person name="Li S."/>
            <person name="Yu J."/>
            <person name="Hong S."/>
            <person name="Yu X."/>
            <person name="Zou P."/>
            <person name="Chen C."/>
            <person name="Chang X."/>
            <person name="Wang W."/>
            <person name="Lv Y."/>
            <person name="Sun Y."/>
            <person name="Ma L."/>
            <person name="Shen B."/>
            <person name="Zhu C."/>
        </authorList>
    </citation>
    <scope>NUCLEOTIDE SEQUENCE [LARGE SCALE GENOMIC DNA]</scope>
</reference>
<proteinExistence type="predicted"/>
<reference evidence="2" key="2">
    <citation type="submission" date="2020-05" db="UniProtKB">
        <authorList>
            <consortium name="EnsemblMetazoa"/>
        </authorList>
    </citation>
    <scope>IDENTIFICATION</scope>
</reference>
<evidence type="ECO:0000313" key="1">
    <source>
        <dbReference type="EMBL" id="KFB34875.1"/>
    </source>
</evidence>
<evidence type="ECO:0000313" key="3">
    <source>
        <dbReference type="Proteomes" id="UP000030765"/>
    </source>
</evidence>
<dbReference type="EMBL" id="KE524082">
    <property type="protein sequence ID" value="KFB34875.1"/>
    <property type="molecule type" value="Genomic_DNA"/>
</dbReference>
<dbReference type="EnsemblMetazoa" id="ASIC000530-RA">
    <property type="protein sequence ID" value="ASIC000530-PA"/>
    <property type="gene ID" value="ASIC000530"/>
</dbReference>
<evidence type="ECO:0000313" key="2">
    <source>
        <dbReference type="EnsemblMetazoa" id="ASIC000530-PA"/>
    </source>
</evidence>
<gene>
    <name evidence="1" type="ORF">ZHAS_00000530</name>
</gene>
<organism evidence="1">
    <name type="scientific">Anopheles sinensis</name>
    <name type="common">Mosquito</name>
    <dbReference type="NCBI Taxonomy" id="74873"/>
    <lineage>
        <taxon>Eukaryota</taxon>
        <taxon>Metazoa</taxon>
        <taxon>Ecdysozoa</taxon>
        <taxon>Arthropoda</taxon>
        <taxon>Hexapoda</taxon>
        <taxon>Insecta</taxon>
        <taxon>Pterygota</taxon>
        <taxon>Neoptera</taxon>
        <taxon>Endopterygota</taxon>
        <taxon>Diptera</taxon>
        <taxon>Nematocera</taxon>
        <taxon>Culicoidea</taxon>
        <taxon>Culicidae</taxon>
        <taxon>Anophelinae</taxon>
        <taxon>Anopheles</taxon>
    </lineage>
</organism>
<accession>A0A084VA81</accession>
<sequence>MAKHVPPPFGCAPDWLGGSKLFEKLFDKLFETGHPVVASRARSRFRCHEFRRGKKETYGSRDNRFRGGMGSEHVGKSVLGKAYSVVVVVIPPFDDGEGRRSLPGYHLSLPLSVSHLDLLLNVLCGHRMALPGIRLRRTVGAFRGWCVVDCSVTFAHWVYAFLCGVSVCDCPAKGRCSPVPEVPEVLARVCELPFTPVHLGRTVHHGAFVGDGHKCAACNATFPPAGHLSSILVSLCGSETVGSSDILFRSFRDGWQVTG</sequence>
<keyword evidence="3" id="KW-1185">Reference proteome</keyword>